<evidence type="ECO:0000313" key="8">
    <source>
        <dbReference type="Proteomes" id="UP000231081"/>
    </source>
</evidence>
<proteinExistence type="predicted"/>
<dbReference type="GO" id="GO:0009229">
    <property type="term" value="P:thiamine diphosphate biosynthetic process"/>
    <property type="evidence" value="ECO:0007669"/>
    <property type="project" value="InterPro"/>
</dbReference>
<keyword evidence="1" id="KW-0808">Transferase</keyword>
<dbReference type="InterPro" id="IPR007373">
    <property type="entry name" value="Thiamin_PyroPKinase_B1-bd"/>
</dbReference>
<evidence type="ECO:0000256" key="1">
    <source>
        <dbReference type="ARBA" id="ARBA00022679"/>
    </source>
</evidence>
<protein>
    <recommendedName>
        <fullName evidence="5">Thiamine diphosphokinase</fullName>
        <ecNumber evidence="5">2.7.6.2</ecNumber>
    </recommendedName>
</protein>
<dbReference type="GO" id="GO:0030975">
    <property type="term" value="F:thiamine binding"/>
    <property type="evidence" value="ECO:0007669"/>
    <property type="project" value="InterPro"/>
</dbReference>
<comment type="caution">
    <text evidence="7">The sequence shown here is derived from an EMBL/GenBank/DDBJ whole genome shotgun (WGS) entry which is preliminary data.</text>
</comment>
<dbReference type="InterPro" id="IPR036759">
    <property type="entry name" value="TPK_catalytic_sf"/>
</dbReference>
<dbReference type="SUPFAM" id="SSF63862">
    <property type="entry name" value="Thiamin pyrophosphokinase, substrate-binding domain"/>
    <property type="match status" value="1"/>
</dbReference>
<dbReference type="GO" id="GO:0016301">
    <property type="term" value="F:kinase activity"/>
    <property type="evidence" value="ECO:0007669"/>
    <property type="project" value="UniProtKB-KW"/>
</dbReference>
<dbReference type="PANTHER" id="PTHR41299:SF1">
    <property type="entry name" value="THIAMINE PYROPHOSPHOKINASE"/>
    <property type="match status" value="1"/>
</dbReference>
<accession>A0A2H0B3N7</accession>
<dbReference type="Pfam" id="PF04265">
    <property type="entry name" value="TPK_B1_binding"/>
    <property type="match status" value="1"/>
</dbReference>
<gene>
    <name evidence="7" type="ORF">COX09_02460</name>
</gene>
<dbReference type="Gene3D" id="3.40.50.10240">
    <property type="entry name" value="Thiamin pyrophosphokinase, catalytic domain"/>
    <property type="match status" value="1"/>
</dbReference>
<name>A0A2H0B3N7_9BACT</name>
<dbReference type="Pfam" id="PF04263">
    <property type="entry name" value="TPK_catalytic"/>
    <property type="match status" value="1"/>
</dbReference>
<dbReference type="NCBIfam" id="TIGR01378">
    <property type="entry name" value="thi_PPkinase"/>
    <property type="match status" value="1"/>
</dbReference>
<dbReference type="InterPro" id="IPR036371">
    <property type="entry name" value="TPK_B1-bd_sf"/>
</dbReference>
<dbReference type="GO" id="GO:0004788">
    <property type="term" value="F:thiamine diphosphokinase activity"/>
    <property type="evidence" value="ECO:0007669"/>
    <property type="project" value="UniProtKB-UniRule"/>
</dbReference>
<dbReference type="CDD" id="cd07995">
    <property type="entry name" value="TPK"/>
    <property type="match status" value="1"/>
</dbReference>
<sequence>MVKRAVLFTNGDLSDASRLKLKKTDYLIGVDGGTNLIRRLGLKPDLAIGDFDSYPKPKTKAVFKQSQDLTDTEFALDYCVKQGFKEIVLVGVLGRRLDHLLANIFLAVKFKLTIYEGQQVLYFITGPSSRVLEGRRGDLISLLPLTNCLGITSKGLKWTLQVEYLKFSCTRGISNVMTGKTCRVSLKKGRLLVVYNKI</sequence>
<dbReference type="EC" id="2.7.6.2" evidence="5"/>
<dbReference type="PANTHER" id="PTHR41299">
    <property type="entry name" value="THIAMINE PYROPHOSPHOKINASE"/>
    <property type="match status" value="1"/>
</dbReference>
<dbReference type="InterPro" id="IPR007371">
    <property type="entry name" value="TPK_catalytic"/>
</dbReference>
<evidence type="ECO:0000259" key="6">
    <source>
        <dbReference type="SMART" id="SM00983"/>
    </source>
</evidence>
<dbReference type="GO" id="GO:0005524">
    <property type="term" value="F:ATP binding"/>
    <property type="evidence" value="ECO:0007669"/>
    <property type="project" value="UniProtKB-KW"/>
</dbReference>
<evidence type="ECO:0000256" key="4">
    <source>
        <dbReference type="ARBA" id="ARBA00022840"/>
    </source>
</evidence>
<evidence type="ECO:0000256" key="2">
    <source>
        <dbReference type="ARBA" id="ARBA00022741"/>
    </source>
</evidence>
<organism evidence="7 8">
    <name type="scientific">Candidatus Beckwithbacteria bacterium CG23_combo_of_CG06-09_8_20_14_all_47_9</name>
    <dbReference type="NCBI Taxonomy" id="1974498"/>
    <lineage>
        <taxon>Bacteria</taxon>
        <taxon>Candidatus Beckwithiibacteriota</taxon>
    </lineage>
</organism>
<dbReference type="InterPro" id="IPR006282">
    <property type="entry name" value="Thi_PPkinase"/>
</dbReference>
<keyword evidence="2" id="KW-0547">Nucleotide-binding</keyword>
<dbReference type="SUPFAM" id="SSF63999">
    <property type="entry name" value="Thiamin pyrophosphokinase, catalytic domain"/>
    <property type="match status" value="1"/>
</dbReference>
<keyword evidence="4" id="KW-0067">ATP-binding</keyword>
<evidence type="ECO:0000256" key="5">
    <source>
        <dbReference type="NCBIfam" id="TIGR01378"/>
    </source>
</evidence>
<reference evidence="7 8" key="1">
    <citation type="submission" date="2017-09" db="EMBL/GenBank/DDBJ databases">
        <title>Depth-based differentiation of microbial function through sediment-hosted aquifers and enrichment of novel symbionts in the deep terrestrial subsurface.</title>
        <authorList>
            <person name="Probst A.J."/>
            <person name="Ladd B."/>
            <person name="Jarett J.K."/>
            <person name="Geller-Mcgrath D.E."/>
            <person name="Sieber C.M."/>
            <person name="Emerson J.B."/>
            <person name="Anantharaman K."/>
            <person name="Thomas B.C."/>
            <person name="Malmstrom R."/>
            <person name="Stieglmeier M."/>
            <person name="Klingl A."/>
            <person name="Woyke T."/>
            <person name="Ryan C.M."/>
            <person name="Banfield J.F."/>
        </authorList>
    </citation>
    <scope>NUCLEOTIDE SEQUENCE [LARGE SCALE GENOMIC DNA]</scope>
    <source>
        <strain evidence="7">CG23_combo_of_CG06-09_8_20_14_all_47_9</strain>
    </source>
</reference>
<keyword evidence="3 7" id="KW-0418">Kinase</keyword>
<feature type="domain" description="Thiamin pyrophosphokinase thiamin-binding" evidence="6">
    <location>
        <begin position="117"/>
        <end position="192"/>
    </location>
</feature>
<dbReference type="SMART" id="SM00983">
    <property type="entry name" value="TPK_B1_binding"/>
    <property type="match status" value="1"/>
</dbReference>
<evidence type="ECO:0000256" key="3">
    <source>
        <dbReference type="ARBA" id="ARBA00022777"/>
    </source>
</evidence>
<evidence type="ECO:0000313" key="7">
    <source>
        <dbReference type="EMBL" id="PIP52275.1"/>
    </source>
</evidence>
<dbReference type="EMBL" id="PCSQ01000066">
    <property type="protein sequence ID" value="PIP52275.1"/>
    <property type="molecule type" value="Genomic_DNA"/>
</dbReference>
<dbReference type="Proteomes" id="UP000231081">
    <property type="component" value="Unassembled WGS sequence"/>
</dbReference>
<dbReference type="InterPro" id="IPR053149">
    <property type="entry name" value="TPK"/>
</dbReference>
<dbReference type="GO" id="GO:0006772">
    <property type="term" value="P:thiamine metabolic process"/>
    <property type="evidence" value="ECO:0007669"/>
    <property type="project" value="UniProtKB-UniRule"/>
</dbReference>
<dbReference type="AlphaFoldDB" id="A0A2H0B3N7"/>